<feature type="compositionally biased region" description="Low complexity" evidence="4">
    <location>
        <begin position="161"/>
        <end position="176"/>
    </location>
</feature>
<feature type="compositionally biased region" description="Low complexity" evidence="4">
    <location>
        <begin position="216"/>
        <end position="233"/>
    </location>
</feature>
<dbReference type="SMR" id="Q54T20"/>
<gene>
    <name evidence="6" type="ORF">DDB_G0282041</name>
</gene>
<evidence type="ECO:0000259" key="5">
    <source>
        <dbReference type="PROSITE" id="PS51858"/>
    </source>
</evidence>
<feature type="compositionally biased region" description="Low complexity" evidence="4">
    <location>
        <begin position="259"/>
        <end position="314"/>
    </location>
</feature>
<dbReference type="HOGENOM" id="CLU_886880_0_0_1"/>
<sequence length="314" mass="34185">MNLKPINNRGPNITKVYLNIYDLHPINNFGHCLGVGLFHSAVEINGNEIGFSGHEWSFSGVYEIKPKTATGVVFRESLYMGDVTLSERQIQSLIDNIAEEFPGKSYHPLKKNCNTFSNELIKRLLNREIPNYINRLAFIGTFFSCLLPKSFGFIPQESASNSVDSKGKSSNNSSSSTTIPFSGKGHSLADDSGPKPIYIPDDNYNKDGSSRLNFYGSDNDTSSSSASGSNTNSPIISNENEDERRKRILLAANKRYMQNNDSNNSNNNIESSSSSNTNTEFPSSSDSSSSSSGTPPTSSDSLSPTISSPLISGK</sequence>
<evidence type="ECO:0000256" key="3">
    <source>
        <dbReference type="ARBA" id="ARBA00022801"/>
    </source>
</evidence>
<evidence type="ECO:0000256" key="1">
    <source>
        <dbReference type="ARBA" id="ARBA00008140"/>
    </source>
</evidence>
<name>Q54T20_DICDI</name>
<proteinExistence type="inferred from homology"/>
<comment type="similarity">
    <text evidence="1">Belongs to the DeSI family.</text>
</comment>
<dbReference type="Proteomes" id="UP000002195">
    <property type="component" value="Unassembled WGS sequence"/>
</dbReference>
<dbReference type="InterPro" id="IPR008580">
    <property type="entry name" value="PPPDE_dom"/>
</dbReference>
<keyword evidence="2" id="KW-0645">Protease</keyword>
<dbReference type="PaxDb" id="44689-DDB0205113"/>
<dbReference type="VEuPathDB" id="AmoebaDB:DDB_G0282041"/>
<dbReference type="RefSeq" id="XP_640431.1">
    <property type="nucleotide sequence ID" value="XM_635339.1"/>
</dbReference>
<feature type="region of interest" description="Disordered" evidence="4">
    <location>
        <begin position="161"/>
        <end position="243"/>
    </location>
</feature>
<dbReference type="GeneID" id="8623384"/>
<keyword evidence="3" id="KW-0378">Hydrolase</keyword>
<accession>Q54T20</accession>
<reference evidence="6 7" key="1">
    <citation type="journal article" date="2005" name="Nature">
        <title>The genome of the social amoeba Dictyostelium discoideum.</title>
        <authorList>
            <consortium name="The Dictyostelium discoideum Sequencing Consortium"/>
            <person name="Eichinger L."/>
            <person name="Pachebat J.A."/>
            <person name="Glockner G."/>
            <person name="Rajandream M.A."/>
            <person name="Sucgang R."/>
            <person name="Berriman M."/>
            <person name="Song J."/>
            <person name="Olsen R."/>
            <person name="Szafranski K."/>
            <person name="Xu Q."/>
            <person name="Tunggal B."/>
            <person name="Kummerfeld S."/>
            <person name="Madera M."/>
            <person name="Konfortov B.A."/>
            <person name="Rivero F."/>
            <person name="Bankier A.T."/>
            <person name="Lehmann R."/>
            <person name="Hamlin N."/>
            <person name="Davies R."/>
            <person name="Gaudet P."/>
            <person name="Fey P."/>
            <person name="Pilcher K."/>
            <person name="Chen G."/>
            <person name="Saunders D."/>
            <person name="Sodergren E."/>
            <person name="Davis P."/>
            <person name="Kerhornou A."/>
            <person name="Nie X."/>
            <person name="Hall N."/>
            <person name="Anjard C."/>
            <person name="Hemphill L."/>
            <person name="Bason N."/>
            <person name="Farbrother P."/>
            <person name="Desany B."/>
            <person name="Just E."/>
            <person name="Morio T."/>
            <person name="Rost R."/>
            <person name="Churcher C."/>
            <person name="Cooper J."/>
            <person name="Haydock S."/>
            <person name="van Driessche N."/>
            <person name="Cronin A."/>
            <person name="Goodhead I."/>
            <person name="Muzny D."/>
            <person name="Mourier T."/>
            <person name="Pain A."/>
            <person name="Lu M."/>
            <person name="Harper D."/>
            <person name="Lindsay R."/>
            <person name="Hauser H."/>
            <person name="James K."/>
            <person name="Quiles M."/>
            <person name="Madan Babu M."/>
            <person name="Saito T."/>
            <person name="Buchrieser C."/>
            <person name="Wardroper A."/>
            <person name="Felder M."/>
            <person name="Thangavelu M."/>
            <person name="Johnson D."/>
            <person name="Knights A."/>
            <person name="Loulseged H."/>
            <person name="Mungall K."/>
            <person name="Oliver K."/>
            <person name="Price C."/>
            <person name="Quail M.A."/>
            <person name="Urushihara H."/>
            <person name="Hernandez J."/>
            <person name="Rabbinowitsch E."/>
            <person name="Steffen D."/>
            <person name="Sanders M."/>
            <person name="Ma J."/>
            <person name="Kohara Y."/>
            <person name="Sharp S."/>
            <person name="Simmonds M."/>
            <person name="Spiegler S."/>
            <person name="Tivey A."/>
            <person name="Sugano S."/>
            <person name="White B."/>
            <person name="Walker D."/>
            <person name="Woodward J."/>
            <person name="Winckler T."/>
            <person name="Tanaka Y."/>
            <person name="Shaulsky G."/>
            <person name="Schleicher M."/>
            <person name="Weinstock G."/>
            <person name="Rosenthal A."/>
            <person name="Cox E.C."/>
            <person name="Chisholm R.L."/>
            <person name="Gibbs R."/>
            <person name="Loomis W.F."/>
            <person name="Platzer M."/>
            <person name="Kay R.R."/>
            <person name="Williams J."/>
            <person name="Dear P.H."/>
            <person name="Noegel A.A."/>
            <person name="Barrell B."/>
            <person name="Kuspa A."/>
        </authorList>
    </citation>
    <scope>NUCLEOTIDE SEQUENCE [LARGE SCALE GENOMIC DNA]</scope>
    <source>
        <strain evidence="6 7">AX4</strain>
    </source>
</reference>
<dbReference type="Pfam" id="PF05903">
    <property type="entry name" value="Peptidase_C97"/>
    <property type="match status" value="1"/>
</dbReference>
<evidence type="ECO:0000313" key="7">
    <source>
        <dbReference type="Proteomes" id="UP000002195"/>
    </source>
</evidence>
<dbReference type="PROSITE" id="PS51858">
    <property type="entry name" value="PPPDE"/>
    <property type="match status" value="1"/>
</dbReference>
<evidence type="ECO:0000256" key="4">
    <source>
        <dbReference type="SAM" id="MobiDB-lite"/>
    </source>
</evidence>
<dbReference type="PANTHER" id="PTHR12378:SF80">
    <property type="entry name" value="IP06716P-RELATED"/>
    <property type="match status" value="1"/>
</dbReference>
<feature type="domain" description="PPPDE" evidence="5">
    <location>
        <begin position="14"/>
        <end position="151"/>
    </location>
</feature>
<dbReference type="InParanoid" id="Q54T20"/>
<dbReference type="GO" id="GO:0101005">
    <property type="term" value="F:deubiquitinase activity"/>
    <property type="evidence" value="ECO:0000318"/>
    <property type="project" value="GO_Central"/>
</dbReference>
<evidence type="ECO:0000313" key="6">
    <source>
        <dbReference type="EMBL" id="EAL66442.1"/>
    </source>
</evidence>
<evidence type="ECO:0000256" key="2">
    <source>
        <dbReference type="ARBA" id="ARBA00022670"/>
    </source>
</evidence>
<dbReference type="GO" id="GO:0006508">
    <property type="term" value="P:proteolysis"/>
    <property type="evidence" value="ECO:0007669"/>
    <property type="project" value="UniProtKB-KW"/>
</dbReference>
<dbReference type="Gene3D" id="3.90.1720.30">
    <property type="entry name" value="PPPDE domains"/>
    <property type="match status" value="1"/>
</dbReference>
<protein>
    <recommendedName>
        <fullName evidence="5">PPPDE domain-containing protein</fullName>
    </recommendedName>
</protein>
<comment type="caution">
    <text evidence="6">The sequence shown here is derived from an EMBL/GenBank/DDBJ whole genome shotgun (WGS) entry which is preliminary data.</text>
</comment>
<dbReference type="eggNOG" id="KOG0324">
    <property type="taxonomic scope" value="Eukaryota"/>
</dbReference>
<dbReference type="PANTHER" id="PTHR12378">
    <property type="entry name" value="DESUMOYLATING ISOPEPTIDASE"/>
    <property type="match status" value="1"/>
</dbReference>
<dbReference type="InterPro" id="IPR042266">
    <property type="entry name" value="PPPDE_sf"/>
</dbReference>
<dbReference type="MEROPS" id="C97.A02"/>
<organism evidence="6 7">
    <name type="scientific">Dictyostelium discoideum</name>
    <name type="common">Social amoeba</name>
    <dbReference type="NCBI Taxonomy" id="44689"/>
    <lineage>
        <taxon>Eukaryota</taxon>
        <taxon>Amoebozoa</taxon>
        <taxon>Evosea</taxon>
        <taxon>Eumycetozoa</taxon>
        <taxon>Dictyostelia</taxon>
        <taxon>Dictyosteliales</taxon>
        <taxon>Dictyosteliaceae</taxon>
        <taxon>Dictyostelium</taxon>
    </lineage>
</organism>
<dbReference type="KEGG" id="ddi:DDB_G0282041"/>
<dbReference type="OMA" id="VYEREYC"/>
<dbReference type="STRING" id="44689.Q54T20"/>
<dbReference type="dictyBase" id="DDB_G0282041"/>
<feature type="region of interest" description="Disordered" evidence="4">
    <location>
        <begin position="256"/>
        <end position="314"/>
    </location>
</feature>
<dbReference type="EMBL" id="AAFI02000044">
    <property type="protein sequence ID" value="EAL66442.1"/>
    <property type="molecule type" value="Genomic_DNA"/>
</dbReference>
<dbReference type="SMART" id="SM01179">
    <property type="entry name" value="DUF862"/>
    <property type="match status" value="1"/>
</dbReference>
<keyword evidence="7" id="KW-1185">Reference proteome</keyword>
<dbReference type="AlphaFoldDB" id="Q54T20"/>